<dbReference type="SUPFAM" id="SSF52540">
    <property type="entry name" value="P-loop containing nucleoside triphosphate hydrolases"/>
    <property type="match status" value="1"/>
</dbReference>
<dbReference type="InterPro" id="IPR027417">
    <property type="entry name" value="P-loop_NTPase"/>
</dbReference>
<accession>A0AB39YYJ8</accession>
<dbReference type="InterPro" id="IPR006073">
    <property type="entry name" value="GTP-bd"/>
</dbReference>
<dbReference type="Proteomes" id="UP001652628">
    <property type="component" value="Chromosome 2L"/>
</dbReference>
<feature type="domain" description="Obg" evidence="6">
    <location>
        <begin position="57"/>
        <end position="212"/>
    </location>
</feature>
<dbReference type="PRINTS" id="PR00326">
    <property type="entry name" value="GTP1OBG"/>
</dbReference>
<dbReference type="Pfam" id="PF01926">
    <property type="entry name" value="MMR_HSR1"/>
    <property type="match status" value="1"/>
</dbReference>
<keyword evidence="3" id="KW-0547">Nucleotide-binding</keyword>
<evidence type="ECO:0000256" key="1">
    <source>
        <dbReference type="ARBA" id="ARBA00007699"/>
    </source>
</evidence>
<dbReference type="AlphaFoldDB" id="A0AB39YYJ8"/>
<dbReference type="NCBIfam" id="TIGR00231">
    <property type="entry name" value="small_GTP"/>
    <property type="match status" value="1"/>
</dbReference>
<dbReference type="GO" id="GO:0005739">
    <property type="term" value="C:mitochondrion"/>
    <property type="evidence" value="ECO:0007669"/>
    <property type="project" value="TreeGrafter"/>
</dbReference>
<feature type="domain" description="OBG-type G" evidence="5">
    <location>
        <begin position="213"/>
        <end position="378"/>
    </location>
</feature>
<organism evidence="7 8">
    <name type="scientific">Drosophila suzukii</name>
    <name type="common">Spotted-wing drosophila fruit fly</name>
    <dbReference type="NCBI Taxonomy" id="28584"/>
    <lineage>
        <taxon>Eukaryota</taxon>
        <taxon>Metazoa</taxon>
        <taxon>Ecdysozoa</taxon>
        <taxon>Arthropoda</taxon>
        <taxon>Hexapoda</taxon>
        <taxon>Insecta</taxon>
        <taxon>Pterygota</taxon>
        <taxon>Neoptera</taxon>
        <taxon>Endopterygota</taxon>
        <taxon>Diptera</taxon>
        <taxon>Brachycera</taxon>
        <taxon>Muscomorpha</taxon>
        <taxon>Ephydroidea</taxon>
        <taxon>Drosophilidae</taxon>
        <taxon>Drosophila</taxon>
        <taxon>Sophophora</taxon>
    </lineage>
</organism>
<dbReference type="InterPro" id="IPR005225">
    <property type="entry name" value="Small_GTP-bd"/>
</dbReference>
<evidence type="ECO:0000256" key="4">
    <source>
        <dbReference type="ARBA" id="ARBA00023134"/>
    </source>
</evidence>
<name>A0AB39YYJ8_DROSZ</name>
<dbReference type="GO" id="GO:0042254">
    <property type="term" value="P:ribosome biogenesis"/>
    <property type="evidence" value="ECO:0007669"/>
    <property type="project" value="UniProtKB-UniRule"/>
</dbReference>
<dbReference type="CDD" id="cd01898">
    <property type="entry name" value="Obg"/>
    <property type="match status" value="1"/>
</dbReference>
<evidence type="ECO:0000259" key="6">
    <source>
        <dbReference type="PROSITE" id="PS51883"/>
    </source>
</evidence>
<dbReference type="PROSITE" id="PS51710">
    <property type="entry name" value="G_OBG"/>
    <property type="match status" value="1"/>
</dbReference>
<gene>
    <name evidence="8" type="primary">LOC108005446</name>
</gene>
<dbReference type="RefSeq" id="XP_016924228.4">
    <property type="nucleotide sequence ID" value="XM_017068739.4"/>
</dbReference>
<dbReference type="NCBIfam" id="TIGR02729">
    <property type="entry name" value="Obg_CgtA"/>
    <property type="match status" value="1"/>
</dbReference>
<dbReference type="InterPro" id="IPR006169">
    <property type="entry name" value="GTP1_OBG_dom"/>
</dbReference>
<dbReference type="PANTHER" id="PTHR11702">
    <property type="entry name" value="DEVELOPMENTALLY REGULATED GTP-BINDING PROTEIN-RELATED"/>
    <property type="match status" value="1"/>
</dbReference>
<dbReference type="GO" id="GO:0003924">
    <property type="term" value="F:GTPase activity"/>
    <property type="evidence" value="ECO:0007669"/>
    <property type="project" value="InterPro"/>
</dbReference>
<dbReference type="GO" id="GO:0000287">
    <property type="term" value="F:magnesium ion binding"/>
    <property type="evidence" value="ECO:0007669"/>
    <property type="project" value="InterPro"/>
</dbReference>
<dbReference type="Pfam" id="PF01018">
    <property type="entry name" value="GTP1_OBG"/>
    <property type="match status" value="1"/>
</dbReference>
<dbReference type="Gene3D" id="3.40.50.300">
    <property type="entry name" value="P-loop containing nucleotide triphosphate hydrolases"/>
    <property type="match status" value="1"/>
</dbReference>
<evidence type="ECO:0000256" key="2">
    <source>
        <dbReference type="ARBA" id="ARBA00022517"/>
    </source>
</evidence>
<comment type="similarity">
    <text evidence="1">Belongs to the TRAFAC class OBG-HflX-like GTPase superfamily. OBG GTPase family.</text>
</comment>
<dbReference type="Gene3D" id="2.70.210.12">
    <property type="entry name" value="GTP1/OBG domain"/>
    <property type="match status" value="1"/>
</dbReference>
<dbReference type="PROSITE" id="PS51883">
    <property type="entry name" value="OBG"/>
    <property type="match status" value="1"/>
</dbReference>
<protein>
    <submittedName>
        <fullName evidence="8">Mitochondrial ribosome-associated GTPase 2</fullName>
    </submittedName>
</protein>
<reference evidence="8" key="1">
    <citation type="submission" date="2025-08" db="UniProtKB">
        <authorList>
            <consortium name="RefSeq"/>
        </authorList>
    </citation>
    <scope>IDENTIFICATION</scope>
</reference>
<keyword evidence="2" id="KW-0690">Ribosome biogenesis</keyword>
<evidence type="ECO:0000313" key="8">
    <source>
        <dbReference type="RefSeq" id="XP_016924228.4"/>
    </source>
</evidence>
<dbReference type="InterPro" id="IPR036726">
    <property type="entry name" value="GTP1_OBG_dom_sf"/>
</dbReference>
<dbReference type="GO" id="GO:0005525">
    <property type="term" value="F:GTP binding"/>
    <property type="evidence" value="ECO:0007669"/>
    <property type="project" value="UniProtKB-KW"/>
</dbReference>
<proteinExistence type="inferred from homology"/>
<dbReference type="NCBIfam" id="NF008956">
    <property type="entry name" value="PRK12299.1"/>
    <property type="match status" value="1"/>
</dbReference>
<dbReference type="InterPro" id="IPR031167">
    <property type="entry name" value="G_OBG"/>
</dbReference>
<keyword evidence="4" id="KW-0342">GTP-binding</keyword>
<dbReference type="PIRSF" id="PIRSF002401">
    <property type="entry name" value="GTP_bd_Obg/CgtA"/>
    <property type="match status" value="1"/>
</dbReference>
<dbReference type="InterPro" id="IPR045086">
    <property type="entry name" value="OBG_GTPase"/>
</dbReference>
<keyword evidence="7" id="KW-1185">Reference proteome</keyword>
<evidence type="ECO:0000259" key="5">
    <source>
        <dbReference type="PROSITE" id="PS51710"/>
    </source>
</evidence>
<evidence type="ECO:0000256" key="3">
    <source>
        <dbReference type="ARBA" id="ARBA00022741"/>
    </source>
</evidence>
<dbReference type="InterPro" id="IPR014100">
    <property type="entry name" value="GTP-bd_Obg/CgtA"/>
</dbReference>
<dbReference type="PANTHER" id="PTHR11702:SF31">
    <property type="entry name" value="MITOCHONDRIAL RIBOSOME-ASSOCIATED GTPASE 2"/>
    <property type="match status" value="1"/>
</dbReference>
<sequence>MITSDLKMLFSTGRNFLARISLDISKNIKQCGLIANYCQVATALRPKKAKSTRKEAQYFSDAKRIRAIGGKGGDGCVSFLQLWCNERAGPDGGDGGHGGHVVFQASNDVRNFNHVGSILKAEEGERGSSKDCHGKNAKHSVIKVPIGTVIRNAQGLIVGDLGQADLMFVAARGGAGGKGNRFFTTDKETSPKVCEYGPSGEDLSYTLELRSMADVGLIGYPNAGKSTLLNALTRAKPKVAPYAFTTLRPHLGTVQYDDHVQLTIADLPGLVPDAHLNKGLGIQFLKHAERCTLLLFVLDASAAEPWTHYEQLMHELRQFGGRLASRPQLVVANKLDVEESQSNFEELQRRLQNPVLGISAKMGHNLGQLLNSIRKGYDRHKDLAKDSS</sequence>
<dbReference type="SUPFAM" id="SSF82051">
    <property type="entry name" value="Obg GTP-binding protein N-terminal domain"/>
    <property type="match status" value="1"/>
</dbReference>
<dbReference type="GeneID" id="108005446"/>
<evidence type="ECO:0000313" key="7">
    <source>
        <dbReference type="Proteomes" id="UP001652628"/>
    </source>
</evidence>